<evidence type="ECO:0000256" key="1">
    <source>
        <dbReference type="ARBA" id="ARBA00022737"/>
    </source>
</evidence>
<dbReference type="FunCoup" id="A0A1D2V942">
    <property type="interactions" value="49"/>
</dbReference>
<dbReference type="STRING" id="1344418.A0A1D2V942"/>
<dbReference type="InParanoid" id="A0A1D2V942"/>
<name>A0A1D2V942_9ASCO</name>
<accession>A0A1D2V942</accession>
<evidence type="ECO:0000256" key="2">
    <source>
        <dbReference type="ARBA" id="ARBA00023043"/>
    </source>
</evidence>
<dbReference type="Proteomes" id="UP000095038">
    <property type="component" value="Unassembled WGS sequence"/>
</dbReference>
<evidence type="ECO:0000256" key="3">
    <source>
        <dbReference type="PROSITE-ProRule" id="PRU00023"/>
    </source>
</evidence>
<dbReference type="PROSITE" id="PS50297">
    <property type="entry name" value="ANK_REP_REGION"/>
    <property type="match status" value="2"/>
</dbReference>
<keyword evidence="2 3" id="KW-0040">ANK repeat</keyword>
<dbReference type="InterPro" id="IPR002110">
    <property type="entry name" value="Ankyrin_rpt"/>
</dbReference>
<gene>
    <name evidence="4" type="ORF">ASCRUDRAFT_78194</name>
</gene>
<sequence length="191" mass="22095">MEKQTSLTQEEIDVIIYDARVGDLEELKEIFEEVDINLIMEMQDEFNLSTPIHMAAANGHYKVIRYLLDELKDKKKIKDLIDKKNESGNTALHWAAINGELKVVNILCEKYGANPFLVNNANHDSIYEASNNNKEKVEEYFLLNYAIEKTEDGEDSKKNEIEFKEGKETVEIKKELIEKDLLNATNNLRIK</sequence>
<dbReference type="SUPFAM" id="SSF48403">
    <property type="entry name" value="Ankyrin repeat"/>
    <property type="match status" value="1"/>
</dbReference>
<dbReference type="PANTHER" id="PTHR24198:SF185">
    <property type="entry name" value="ANKYRIN-3"/>
    <property type="match status" value="1"/>
</dbReference>
<keyword evidence="5" id="KW-1185">Reference proteome</keyword>
<evidence type="ECO:0000313" key="4">
    <source>
        <dbReference type="EMBL" id="ODV58079.1"/>
    </source>
</evidence>
<dbReference type="InterPro" id="IPR036770">
    <property type="entry name" value="Ankyrin_rpt-contain_sf"/>
</dbReference>
<dbReference type="RefSeq" id="XP_020044386.1">
    <property type="nucleotide sequence ID" value="XM_020194163.1"/>
</dbReference>
<organism evidence="4 5">
    <name type="scientific">Ascoidea rubescens DSM 1968</name>
    <dbReference type="NCBI Taxonomy" id="1344418"/>
    <lineage>
        <taxon>Eukaryota</taxon>
        <taxon>Fungi</taxon>
        <taxon>Dikarya</taxon>
        <taxon>Ascomycota</taxon>
        <taxon>Saccharomycotina</taxon>
        <taxon>Saccharomycetes</taxon>
        <taxon>Ascoideaceae</taxon>
        <taxon>Ascoidea</taxon>
    </lineage>
</organism>
<dbReference type="SMART" id="SM00248">
    <property type="entry name" value="ANK"/>
    <property type="match status" value="2"/>
</dbReference>
<dbReference type="AlphaFoldDB" id="A0A1D2V942"/>
<dbReference type="EMBL" id="KV454495">
    <property type="protein sequence ID" value="ODV58079.1"/>
    <property type="molecule type" value="Genomic_DNA"/>
</dbReference>
<keyword evidence="1" id="KW-0677">Repeat</keyword>
<dbReference type="GO" id="GO:0005737">
    <property type="term" value="C:cytoplasm"/>
    <property type="evidence" value="ECO:0007669"/>
    <property type="project" value="TreeGrafter"/>
</dbReference>
<dbReference type="OrthoDB" id="10057496at2759"/>
<feature type="repeat" description="ANK" evidence="3">
    <location>
        <begin position="87"/>
        <end position="107"/>
    </location>
</feature>
<feature type="repeat" description="ANK" evidence="3">
    <location>
        <begin position="47"/>
        <end position="69"/>
    </location>
</feature>
<dbReference type="GeneID" id="30967799"/>
<proteinExistence type="predicted"/>
<dbReference type="PANTHER" id="PTHR24198">
    <property type="entry name" value="ANKYRIN REPEAT AND PROTEIN KINASE DOMAIN-CONTAINING PROTEIN"/>
    <property type="match status" value="1"/>
</dbReference>
<dbReference type="Pfam" id="PF12796">
    <property type="entry name" value="Ank_2"/>
    <property type="match status" value="1"/>
</dbReference>
<protein>
    <submittedName>
        <fullName evidence="4">Ankyrin</fullName>
    </submittedName>
</protein>
<dbReference type="Gene3D" id="1.25.40.20">
    <property type="entry name" value="Ankyrin repeat-containing domain"/>
    <property type="match status" value="1"/>
</dbReference>
<evidence type="ECO:0000313" key="5">
    <source>
        <dbReference type="Proteomes" id="UP000095038"/>
    </source>
</evidence>
<dbReference type="PROSITE" id="PS50088">
    <property type="entry name" value="ANK_REPEAT"/>
    <property type="match status" value="2"/>
</dbReference>
<reference evidence="5" key="1">
    <citation type="submission" date="2016-05" db="EMBL/GenBank/DDBJ databases">
        <title>Comparative genomics of biotechnologically important yeasts.</title>
        <authorList>
            <consortium name="DOE Joint Genome Institute"/>
            <person name="Riley R."/>
            <person name="Haridas S."/>
            <person name="Wolfe K.H."/>
            <person name="Lopes M.R."/>
            <person name="Hittinger C.T."/>
            <person name="Goker M."/>
            <person name="Salamov A."/>
            <person name="Wisecaver J."/>
            <person name="Long T.M."/>
            <person name="Aerts A.L."/>
            <person name="Barry K."/>
            <person name="Choi C."/>
            <person name="Clum A."/>
            <person name="Coughlan A.Y."/>
            <person name="Deshpande S."/>
            <person name="Douglass A.P."/>
            <person name="Hanson S.J."/>
            <person name="Klenk H.-P."/>
            <person name="Labutti K."/>
            <person name="Lapidus A."/>
            <person name="Lindquist E."/>
            <person name="Lipzen A."/>
            <person name="Meier-Kolthoff J.P."/>
            <person name="Ohm R.A."/>
            <person name="Otillar R.P."/>
            <person name="Pangilinan J."/>
            <person name="Peng Y."/>
            <person name="Rokas A."/>
            <person name="Rosa C.A."/>
            <person name="Scheuner C."/>
            <person name="Sibirny A.A."/>
            <person name="Slot J.C."/>
            <person name="Stielow J.B."/>
            <person name="Sun H."/>
            <person name="Kurtzman C.P."/>
            <person name="Blackwell M."/>
            <person name="Grigoriev I.V."/>
            <person name="Jeffries T.W."/>
        </authorList>
    </citation>
    <scope>NUCLEOTIDE SEQUENCE [LARGE SCALE GENOMIC DNA]</scope>
    <source>
        <strain evidence="5">DSM 1968</strain>
    </source>
</reference>